<dbReference type="Proteomes" id="UP000274695">
    <property type="component" value="Unassembled WGS sequence"/>
</dbReference>
<comment type="subcellular location">
    <subcellularLocation>
        <location evidence="1">Periplasm</location>
    </subcellularLocation>
</comment>
<dbReference type="EMBL" id="RHGB01000004">
    <property type="protein sequence ID" value="RNL66372.1"/>
    <property type="molecule type" value="Genomic_DNA"/>
</dbReference>
<dbReference type="AlphaFoldDB" id="A0A2S4HDG0"/>
<dbReference type="InterPro" id="IPR001853">
    <property type="entry name" value="DSBA-like_thioredoxin_dom"/>
</dbReference>
<sequence length="235" mass="25854">MFKKMFSLATVFSFLLLVSACSDGAEPAAAKVTPPVANATQSQAQPTDAGDKGERFIRIAQPVRTSNPDKIEVVEVFWYGCSHCFHFDPMIEAWKKQLPADVDFHRSPAMWNDLMVVHAKAYYAALTLGVLDKVHEPIFNAINVDRNMLKDADALAKLFTEHAGVDADTFRKTFDSFGVNSQVKQADARARSYGIAGTPELIVNGKYRITGRSAGGRAEMLKVAEELIAKERAAK</sequence>
<dbReference type="PROSITE" id="PS51352">
    <property type="entry name" value="THIOREDOXIN_2"/>
    <property type="match status" value="1"/>
</dbReference>
<reference evidence="12 14" key="2">
    <citation type="submission" date="2018-10" db="EMBL/GenBank/DDBJ databases">
        <title>Draft genome sequence of Zhongshania sp. DSW25-10.</title>
        <authorList>
            <person name="Oh J."/>
        </authorList>
    </citation>
    <scope>NUCLEOTIDE SEQUENCE [LARGE SCALE GENOMIC DNA]</scope>
    <source>
        <strain evidence="12 14">DSW25-10</strain>
    </source>
</reference>
<dbReference type="RefSeq" id="WP_103684983.1">
    <property type="nucleotide sequence ID" value="NZ_PQGG01000031.1"/>
</dbReference>
<comment type="similarity">
    <text evidence="2">Belongs to the thioredoxin family. DsbA subfamily.</text>
</comment>
<reference evidence="11" key="1">
    <citation type="submission" date="2018-01" db="EMBL/GenBank/DDBJ databases">
        <authorList>
            <person name="Yu X.-D."/>
        </authorList>
    </citation>
    <scope>NUCLEOTIDE SEQUENCE</scope>
    <source>
        <strain evidence="11">ZX-21</strain>
    </source>
</reference>
<feature type="signal peptide" evidence="9">
    <location>
        <begin position="1"/>
        <end position="24"/>
    </location>
</feature>
<dbReference type="InterPro" id="IPR013766">
    <property type="entry name" value="Thioredoxin_domain"/>
</dbReference>
<comment type="caution">
    <text evidence="11">The sequence shown here is derived from an EMBL/GenBank/DDBJ whole genome shotgun (WGS) entry which is preliminary data.</text>
</comment>
<evidence type="ECO:0000259" key="10">
    <source>
        <dbReference type="PROSITE" id="PS51352"/>
    </source>
</evidence>
<dbReference type="GO" id="GO:0016491">
    <property type="term" value="F:oxidoreductase activity"/>
    <property type="evidence" value="ECO:0007669"/>
    <property type="project" value="InterPro"/>
</dbReference>
<name>A0A2S4HDG0_9GAMM</name>
<feature type="region of interest" description="Disordered" evidence="8">
    <location>
        <begin position="32"/>
        <end position="51"/>
    </location>
</feature>
<evidence type="ECO:0000313" key="12">
    <source>
        <dbReference type="EMBL" id="RNL66372.1"/>
    </source>
</evidence>
<dbReference type="InterPro" id="IPR050824">
    <property type="entry name" value="Thiol_disulfide_DsbA"/>
</dbReference>
<accession>A0A2S4HDG0</accession>
<keyword evidence="6" id="KW-1015">Disulfide bond</keyword>
<evidence type="ECO:0000256" key="6">
    <source>
        <dbReference type="ARBA" id="ARBA00023157"/>
    </source>
</evidence>
<dbReference type="InterPro" id="IPR023205">
    <property type="entry name" value="DsbA/DsbL"/>
</dbReference>
<dbReference type="InterPro" id="IPR036249">
    <property type="entry name" value="Thioredoxin-like_sf"/>
</dbReference>
<gene>
    <name evidence="11" type="ORF">C0068_13410</name>
    <name evidence="12" type="ORF">D0911_04860</name>
</gene>
<evidence type="ECO:0000313" key="14">
    <source>
        <dbReference type="Proteomes" id="UP000274695"/>
    </source>
</evidence>
<evidence type="ECO:0000313" key="13">
    <source>
        <dbReference type="Proteomes" id="UP000237222"/>
    </source>
</evidence>
<feature type="domain" description="Thioredoxin" evidence="10">
    <location>
        <begin position="33"/>
        <end position="229"/>
    </location>
</feature>
<dbReference type="CDD" id="cd03019">
    <property type="entry name" value="DsbA_DsbA"/>
    <property type="match status" value="1"/>
</dbReference>
<keyword evidence="14" id="KW-1185">Reference proteome</keyword>
<dbReference type="Pfam" id="PF01323">
    <property type="entry name" value="DSBA"/>
    <property type="match status" value="1"/>
</dbReference>
<evidence type="ECO:0000256" key="3">
    <source>
        <dbReference type="ARBA" id="ARBA00013831"/>
    </source>
</evidence>
<evidence type="ECO:0000256" key="4">
    <source>
        <dbReference type="ARBA" id="ARBA00022729"/>
    </source>
</evidence>
<evidence type="ECO:0000256" key="2">
    <source>
        <dbReference type="ARBA" id="ARBA00005791"/>
    </source>
</evidence>
<evidence type="ECO:0000256" key="9">
    <source>
        <dbReference type="SAM" id="SignalP"/>
    </source>
</evidence>
<dbReference type="SUPFAM" id="SSF52833">
    <property type="entry name" value="Thioredoxin-like"/>
    <property type="match status" value="1"/>
</dbReference>
<dbReference type="Proteomes" id="UP000237222">
    <property type="component" value="Unassembled WGS sequence"/>
</dbReference>
<proteinExistence type="inferred from homology"/>
<organism evidence="11 13">
    <name type="scientific">Zhongshania marina</name>
    <dbReference type="NCBI Taxonomy" id="2304603"/>
    <lineage>
        <taxon>Bacteria</taxon>
        <taxon>Pseudomonadati</taxon>
        <taxon>Pseudomonadota</taxon>
        <taxon>Gammaproteobacteria</taxon>
        <taxon>Cellvibrionales</taxon>
        <taxon>Spongiibacteraceae</taxon>
        <taxon>Zhongshania</taxon>
    </lineage>
</organism>
<dbReference type="PANTHER" id="PTHR35891">
    <property type="entry name" value="THIOL:DISULFIDE INTERCHANGE PROTEIN DSBA"/>
    <property type="match status" value="1"/>
</dbReference>
<keyword evidence="5" id="KW-0574">Periplasm</keyword>
<dbReference type="EMBL" id="PQGG01000031">
    <property type="protein sequence ID" value="POP52000.1"/>
    <property type="molecule type" value="Genomic_DNA"/>
</dbReference>
<evidence type="ECO:0000256" key="7">
    <source>
        <dbReference type="ARBA" id="ARBA00023284"/>
    </source>
</evidence>
<keyword evidence="7" id="KW-0676">Redox-active center</keyword>
<feature type="chain" id="PRO_5015547032" description="Thiol:disulfide interchange protein DsbA" evidence="9">
    <location>
        <begin position="25"/>
        <end position="235"/>
    </location>
</feature>
<evidence type="ECO:0000256" key="5">
    <source>
        <dbReference type="ARBA" id="ARBA00022764"/>
    </source>
</evidence>
<evidence type="ECO:0000256" key="8">
    <source>
        <dbReference type="SAM" id="MobiDB-lite"/>
    </source>
</evidence>
<dbReference type="OrthoDB" id="9784896at2"/>
<evidence type="ECO:0000313" key="11">
    <source>
        <dbReference type="EMBL" id="POP52000.1"/>
    </source>
</evidence>
<keyword evidence="4 9" id="KW-0732">Signal</keyword>
<dbReference type="Gene3D" id="3.40.30.10">
    <property type="entry name" value="Glutaredoxin"/>
    <property type="match status" value="1"/>
</dbReference>
<dbReference type="PROSITE" id="PS51257">
    <property type="entry name" value="PROKAR_LIPOPROTEIN"/>
    <property type="match status" value="1"/>
</dbReference>
<evidence type="ECO:0000256" key="1">
    <source>
        <dbReference type="ARBA" id="ARBA00004418"/>
    </source>
</evidence>
<dbReference type="GO" id="GO:0042597">
    <property type="term" value="C:periplasmic space"/>
    <property type="evidence" value="ECO:0007669"/>
    <property type="project" value="UniProtKB-SubCell"/>
</dbReference>
<dbReference type="PANTHER" id="PTHR35891:SF2">
    <property type="entry name" value="THIOL:DISULFIDE INTERCHANGE PROTEIN DSBA"/>
    <property type="match status" value="1"/>
</dbReference>
<protein>
    <recommendedName>
        <fullName evidence="3">Thiol:disulfide interchange protein DsbA</fullName>
    </recommendedName>
</protein>